<keyword evidence="6 8" id="KW-0030">Aminoacyl-tRNA synthetase</keyword>
<dbReference type="HAMAP" id="MF_00140_B">
    <property type="entry name" value="Trp_tRNA_synth_B"/>
    <property type="match status" value="1"/>
</dbReference>
<dbReference type="GO" id="GO:0004830">
    <property type="term" value="F:tryptophan-tRNA ligase activity"/>
    <property type="evidence" value="ECO:0007669"/>
    <property type="project" value="UniProtKB-UniRule"/>
</dbReference>
<evidence type="ECO:0000256" key="6">
    <source>
        <dbReference type="ARBA" id="ARBA00023146"/>
    </source>
</evidence>
<comment type="subcellular location">
    <subcellularLocation>
        <location evidence="8">Cytoplasm</location>
    </subcellularLocation>
</comment>
<keyword evidence="8" id="KW-0963">Cytoplasm</keyword>
<dbReference type="STRING" id="1494590.ATN84_03910"/>
<gene>
    <name evidence="8" type="primary">trpS</name>
    <name evidence="10" type="ORF">ATN84_03910</name>
</gene>
<evidence type="ECO:0000313" key="10">
    <source>
        <dbReference type="EMBL" id="KXF78913.1"/>
    </source>
</evidence>
<dbReference type="EC" id="6.1.1.2" evidence="8"/>
<protein>
    <recommendedName>
        <fullName evidence="8">Tryptophan--tRNA ligase</fullName>
        <ecNumber evidence="8">6.1.1.2</ecNumber>
    </recommendedName>
    <alternativeName>
        <fullName evidence="8">Tryptophanyl-tRNA synthetase</fullName>
        <shortName evidence="8">TrpRS</shortName>
    </alternativeName>
</protein>
<feature type="short sequence motif" description="'HIGH' region" evidence="8">
    <location>
        <begin position="14"/>
        <end position="22"/>
    </location>
</feature>
<dbReference type="SUPFAM" id="SSF52374">
    <property type="entry name" value="Nucleotidylyl transferase"/>
    <property type="match status" value="1"/>
</dbReference>
<dbReference type="Gene3D" id="3.40.50.620">
    <property type="entry name" value="HUPs"/>
    <property type="match status" value="1"/>
</dbReference>
<dbReference type="NCBIfam" id="TIGR00233">
    <property type="entry name" value="trpS"/>
    <property type="match status" value="1"/>
</dbReference>
<dbReference type="Pfam" id="PF00579">
    <property type="entry name" value="tRNA-synt_1b"/>
    <property type="match status" value="1"/>
</dbReference>
<dbReference type="EMBL" id="LNTU01000001">
    <property type="protein sequence ID" value="KXF78913.1"/>
    <property type="molecule type" value="Genomic_DNA"/>
</dbReference>
<reference evidence="10 11" key="1">
    <citation type="submission" date="2015-11" db="EMBL/GenBank/DDBJ databases">
        <title>Draft genome sequence of Paramesorhizobium deserti A-3-E, a strain highly resistant to diverse beta-lactam antibiotics.</title>
        <authorList>
            <person name="Lv R."/>
            <person name="Yang X."/>
            <person name="Fang N."/>
            <person name="Guo J."/>
            <person name="Luo X."/>
            <person name="Peng F."/>
            <person name="Yang R."/>
            <person name="Cui Y."/>
            <person name="Fang C."/>
            <person name="Song Y."/>
        </authorList>
    </citation>
    <scope>NUCLEOTIDE SEQUENCE [LARGE SCALE GENOMIC DNA]</scope>
    <source>
        <strain evidence="10 11">A-3-E</strain>
    </source>
</reference>
<evidence type="ECO:0000256" key="3">
    <source>
        <dbReference type="ARBA" id="ARBA00022741"/>
    </source>
</evidence>
<dbReference type="RefSeq" id="WP_068880183.1">
    <property type="nucleotide sequence ID" value="NZ_LNTU01000001.1"/>
</dbReference>
<evidence type="ECO:0000256" key="1">
    <source>
        <dbReference type="ARBA" id="ARBA00005594"/>
    </source>
</evidence>
<dbReference type="InterPro" id="IPR001412">
    <property type="entry name" value="aa-tRNA-synth_I_CS"/>
</dbReference>
<dbReference type="InterPro" id="IPR002306">
    <property type="entry name" value="Trp-tRNA-ligase"/>
</dbReference>
<keyword evidence="5 8" id="KW-0648">Protein biosynthesis</keyword>
<feature type="binding site" evidence="8">
    <location>
        <begin position="217"/>
        <end position="221"/>
    </location>
    <ligand>
        <name>ATP</name>
        <dbReference type="ChEBI" id="CHEBI:30616"/>
    </ligand>
</feature>
<feature type="binding site" evidence="8">
    <location>
        <begin position="13"/>
        <end position="15"/>
    </location>
    <ligand>
        <name>ATP</name>
        <dbReference type="ChEBI" id="CHEBI:30616"/>
    </ligand>
</feature>
<dbReference type="InterPro" id="IPR014729">
    <property type="entry name" value="Rossmann-like_a/b/a_fold"/>
</dbReference>
<dbReference type="PROSITE" id="PS00178">
    <property type="entry name" value="AA_TRNA_LIGASE_I"/>
    <property type="match status" value="1"/>
</dbReference>
<dbReference type="GO" id="GO:0005829">
    <property type="term" value="C:cytosol"/>
    <property type="evidence" value="ECO:0007669"/>
    <property type="project" value="TreeGrafter"/>
</dbReference>
<dbReference type="Proteomes" id="UP000070107">
    <property type="component" value="Unassembled WGS sequence"/>
</dbReference>
<evidence type="ECO:0000256" key="7">
    <source>
        <dbReference type="ARBA" id="ARBA00049929"/>
    </source>
</evidence>
<comment type="catalytic activity">
    <reaction evidence="7 8">
        <text>tRNA(Trp) + L-tryptophan + ATP = L-tryptophyl-tRNA(Trp) + AMP + diphosphate + H(+)</text>
        <dbReference type="Rhea" id="RHEA:24080"/>
        <dbReference type="Rhea" id="RHEA-COMP:9671"/>
        <dbReference type="Rhea" id="RHEA-COMP:9705"/>
        <dbReference type="ChEBI" id="CHEBI:15378"/>
        <dbReference type="ChEBI" id="CHEBI:30616"/>
        <dbReference type="ChEBI" id="CHEBI:33019"/>
        <dbReference type="ChEBI" id="CHEBI:57912"/>
        <dbReference type="ChEBI" id="CHEBI:78442"/>
        <dbReference type="ChEBI" id="CHEBI:78535"/>
        <dbReference type="ChEBI" id="CHEBI:456215"/>
        <dbReference type="EC" id="6.1.1.2"/>
    </reaction>
</comment>
<comment type="subunit">
    <text evidence="8">Homodimer.</text>
</comment>
<evidence type="ECO:0000256" key="2">
    <source>
        <dbReference type="ARBA" id="ARBA00022598"/>
    </source>
</evidence>
<organism evidence="10 11">
    <name type="scientific">Paramesorhizobium deserti</name>
    <dbReference type="NCBI Taxonomy" id="1494590"/>
    <lineage>
        <taxon>Bacteria</taxon>
        <taxon>Pseudomonadati</taxon>
        <taxon>Pseudomonadota</taxon>
        <taxon>Alphaproteobacteria</taxon>
        <taxon>Hyphomicrobiales</taxon>
        <taxon>Phyllobacteriaceae</taxon>
        <taxon>Paramesorhizobium</taxon>
    </lineage>
</organism>
<keyword evidence="2 8" id="KW-0436">Ligase</keyword>
<dbReference type="PANTHER" id="PTHR43766">
    <property type="entry name" value="TRYPTOPHAN--TRNA LIGASE, MITOCHONDRIAL"/>
    <property type="match status" value="1"/>
</dbReference>
<keyword evidence="3 8" id="KW-0547">Nucleotide-binding</keyword>
<proteinExistence type="inferred from homology"/>
<feature type="binding site" evidence="8">
    <location>
        <begin position="21"/>
        <end position="22"/>
    </location>
    <ligand>
        <name>ATP</name>
        <dbReference type="ChEBI" id="CHEBI:30616"/>
    </ligand>
</feature>
<dbReference type="InterPro" id="IPR024109">
    <property type="entry name" value="Trp-tRNA-ligase_bac-type"/>
</dbReference>
<dbReference type="InterPro" id="IPR050203">
    <property type="entry name" value="Trp-tRNA_synthetase"/>
</dbReference>
<sequence>MNTFKPLVFSGVQPTGNLHLGNYLGAIKRWVDLQDSHDCIYCVVDMHALTVMPDPADLMVSTREVTAAFLAAGIDPKKHIVFNQSRVRQHAELAWVFNCIARMGWLNRMTQFKDKAGKDRENASAGLFVYPSLMAADILVYRATHVPVGEDQKQHLELTRDVAQKFNNDYSDRIASLGVGVEMAVGDETVSGFFPLAEPLIGGPATRIMSLRDGTKKMSKSDPSDLSRINLVDDADTIAKKIRKAKTDPEALPSDVAGLANRPEADNLVGIFAALSGTDRETVIRDFGGRQFSDFKPALADLAVARLSPITDEMRRISADEAYVDAVLKDGGERAGVLAEETMRHVRDIIGFLQD</sequence>
<comment type="caution">
    <text evidence="10">The sequence shown here is derived from an EMBL/GenBank/DDBJ whole genome shotgun (WGS) entry which is preliminary data.</text>
</comment>
<comment type="similarity">
    <text evidence="1 8 9">Belongs to the class-I aminoacyl-tRNA synthetase family.</text>
</comment>
<dbReference type="PANTHER" id="PTHR43766:SF1">
    <property type="entry name" value="TRYPTOPHAN--TRNA LIGASE, MITOCHONDRIAL"/>
    <property type="match status" value="1"/>
</dbReference>
<evidence type="ECO:0000256" key="9">
    <source>
        <dbReference type="RuleBase" id="RU363036"/>
    </source>
</evidence>
<feature type="short sequence motif" description="'KMSKS' region" evidence="8">
    <location>
        <begin position="217"/>
        <end position="221"/>
    </location>
</feature>
<evidence type="ECO:0000256" key="5">
    <source>
        <dbReference type="ARBA" id="ARBA00022917"/>
    </source>
</evidence>
<dbReference type="AlphaFoldDB" id="A0A135I0G3"/>
<name>A0A135I0G3_9HYPH</name>
<dbReference type="GO" id="GO:0005524">
    <property type="term" value="F:ATP binding"/>
    <property type="evidence" value="ECO:0007669"/>
    <property type="project" value="UniProtKB-UniRule"/>
</dbReference>
<feature type="binding site" evidence="8">
    <location>
        <position position="208"/>
    </location>
    <ligand>
        <name>ATP</name>
        <dbReference type="ChEBI" id="CHEBI:30616"/>
    </ligand>
</feature>
<comment type="function">
    <text evidence="8">Catalyzes the attachment of tryptophan to tRNA(Trp).</text>
</comment>
<evidence type="ECO:0000256" key="8">
    <source>
        <dbReference type="HAMAP-Rule" id="MF_00140"/>
    </source>
</evidence>
<keyword evidence="11" id="KW-1185">Reference proteome</keyword>
<dbReference type="PRINTS" id="PR01039">
    <property type="entry name" value="TRNASYNTHTRP"/>
</dbReference>
<dbReference type="OrthoDB" id="9801042at2"/>
<dbReference type="Gene3D" id="1.10.240.10">
    <property type="entry name" value="Tyrosyl-Transfer RNA Synthetase"/>
    <property type="match status" value="1"/>
</dbReference>
<dbReference type="GO" id="GO:0006436">
    <property type="term" value="P:tryptophanyl-tRNA aminoacylation"/>
    <property type="evidence" value="ECO:0007669"/>
    <property type="project" value="UniProtKB-UniRule"/>
</dbReference>
<dbReference type="CDD" id="cd00806">
    <property type="entry name" value="TrpRS_core"/>
    <property type="match status" value="1"/>
</dbReference>
<evidence type="ECO:0000256" key="4">
    <source>
        <dbReference type="ARBA" id="ARBA00022840"/>
    </source>
</evidence>
<feature type="binding site" evidence="8">
    <location>
        <begin position="149"/>
        <end position="151"/>
    </location>
    <ligand>
        <name>ATP</name>
        <dbReference type="ChEBI" id="CHEBI:30616"/>
    </ligand>
</feature>
<evidence type="ECO:0000313" key="11">
    <source>
        <dbReference type="Proteomes" id="UP000070107"/>
    </source>
</evidence>
<keyword evidence="4 8" id="KW-0067">ATP-binding</keyword>
<dbReference type="InterPro" id="IPR002305">
    <property type="entry name" value="aa-tRNA-synth_Ic"/>
</dbReference>
<accession>A0A135I0G3</accession>
<feature type="binding site" evidence="8">
    <location>
        <position position="137"/>
    </location>
    <ligand>
        <name>L-tryptophan</name>
        <dbReference type="ChEBI" id="CHEBI:57912"/>
    </ligand>
</feature>